<name>A0A2P2P3B8_RHIMU</name>
<dbReference type="AlphaFoldDB" id="A0A2P2P3B8"/>
<organism evidence="1">
    <name type="scientific">Rhizophora mucronata</name>
    <name type="common">Asiatic mangrove</name>
    <dbReference type="NCBI Taxonomy" id="61149"/>
    <lineage>
        <taxon>Eukaryota</taxon>
        <taxon>Viridiplantae</taxon>
        <taxon>Streptophyta</taxon>
        <taxon>Embryophyta</taxon>
        <taxon>Tracheophyta</taxon>
        <taxon>Spermatophyta</taxon>
        <taxon>Magnoliopsida</taxon>
        <taxon>eudicotyledons</taxon>
        <taxon>Gunneridae</taxon>
        <taxon>Pentapetalae</taxon>
        <taxon>rosids</taxon>
        <taxon>fabids</taxon>
        <taxon>Malpighiales</taxon>
        <taxon>Rhizophoraceae</taxon>
        <taxon>Rhizophora</taxon>
    </lineage>
</organism>
<sequence length="19" mass="2216">MNISGSSQWFHCKFENSTL</sequence>
<dbReference type="EMBL" id="GGEC01068792">
    <property type="protein sequence ID" value="MBX49276.1"/>
    <property type="molecule type" value="Transcribed_RNA"/>
</dbReference>
<accession>A0A2P2P3B8</accession>
<evidence type="ECO:0000313" key="1">
    <source>
        <dbReference type="EMBL" id="MBX49276.1"/>
    </source>
</evidence>
<proteinExistence type="predicted"/>
<protein>
    <submittedName>
        <fullName evidence="1">Uncharacterized protein</fullName>
    </submittedName>
</protein>
<reference evidence="1" key="1">
    <citation type="submission" date="2018-02" db="EMBL/GenBank/DDBJ databases">
        <title>Rhizophora mucronata_Transcriptome.</title>
        <authorList>
            <person name="Meera S.P."/>
            <person name="Sreeshan A."/>
            <person name="Augustine A."/>
        </authorList>
    </citation>
    <scope>NUCLEOTIDE SEQUENCE</scope>
    <source>
        <tissue evidence="1">Leaf</tissue>
    </source>
</reference>